<reference evidence="11 12" key="1">
    <citation type="submission" date="2017-02" db="EMBL/GenBank/DDBJ databases">
        <title>Legionella quilivanii strain from human: case report and whole genome sequencing analysis.</title>
        <authorList>
            <person name="Lalancette C."/>
            <person name="Leduc J.-M."/>
            <person name="Levesque S."/>
            <person name="Fournier E."/>
            <person name="Saoud J."/>
            <person name="Faucher S.P."/>
            <person name="Bernard K."/>
            <person name="Martineau C."/>
            <person name="Longtin J."/>
        </authorList>
    </citation>
    <scope>NUCLEOTIDE SEQUENCE [LARGE SCALE GENOMIC DNA]</scope>
    <source>
        <strain evidence="11 12">ID143958</strain>
    </source>
</reference>
<keyword evidence="3" id="KW-0378">Hydrolase</keyword>
<evidence type="ECO:0000256" key="4">
    <source>
        <dbReference type="ARBA" id="ARBA00022881"/>
    </source>
</evidence>
<dbReference type="RefSeq" id="WP_112220633.1">
    <property type="nucleotide sequence ID" value="NZ_MVJN01000013.1"/>
</dbReference>
<comment type="caution">
    <text evidence="11">The sequence shown here is derived from an EMBL/GenBank/DDBJ whole genome shotgun (WGS) entry which is preliminary data.</text>
</comment>
<keyword evidence="5" id="KW-0234">DNA repair</keyword>
<dbReference type="PANTHER" id="PTHR30562:SF10">
    <property type="entry name" value="EXCINUCLEASE CHO"/>
    <property type="match status" value="1"/>
</dbReference>
<dbReference type="InterPro" id="IPR047296">
    <property type="entry name" value="GIY-YIG_UvrC_Cho"/>
</dbReference>
<evidence type="ECO:0000256" key="8">
    <source>
        <dbReference type="ARBA" id="ARBA00042138"/>
    </source>
</evidence>
<dbReference type="GO" id="GO:0009432">
    <property type="term" value="P:SOS response"/>
    <property type="evidence" value="ECO:0007669"/>
    <property type="project" value="UniProtKB-KW"/>
</dbReference>
<dbReference type="SUPFAM" id="SSF82771">
    <property type="entry name" value="GIY-YIG endonuclease"/>
    <property type="match status" value="1"/>
</dbReference>
<dbReference type="Proteomes" id="UP000249458">
    <property type="component" value="Unassembled WGS sequence"/>
</dbReference>
<accession>A0A364LFT3</accession>
<sequence length="444" mass="50823">MSKSIVLAAIRTTGLKITQDRIIEIALSRYHPGGQRECCSIIIPSSSPETGFALSEAQSIADWCAGSILLAWNVRLTHGFLKNTLQGQGLAIQCKQLNLDALTLHLLPESPLQSLEDLKAFLNWNESLQQAIDERDLLDAYLLYLFRRFEKGSVLEVIHGLAKRRSSPPKLKTDISTIPNAPGVYLFYGEHSELPIYIGKSIRLRQRILSHFQQDHCSEKEFKMAQQVACIEWIETLGELSALLLESKLIKEQLPLYNQKLRRKKRIVGYQLKTNVLGYLTLHIHTQMVMEDTEEETVLGAFTSVHAAKRHLEQLIKSYQLCPKLCGLEKTNSVCFSFQLGRCLGACNEEEGALSYNKRVHEALTLFKNAIWPYPGSIAIKEQHLKRTQWLLFNQWRYLGTFDNEQDLNAFTGNLHAVDWDRDTYRILKQFLKEERPQDEVVVL</sequence>
<dbReference type="GO" id="GO:0009380">
    <property type="term" value="C:excinuclease repair complex"/>
    <property type="evidence" value="ECO:0007669"/>
    <property type="project" value="TreeGrafter"/>
</dbReference>
<evidence type="ECO:0000256" key="6">
    <source>
        <dbReference type="ARBA" id="ARBA00023236"/>
    </source>
</evidence>
<keyword evidence="6" id="KW-0742">SOS response</keyword>
<evidence type="ECO:0000256" key="7">
    <source>
        <dbReference type="ARBA" id="ARBA00040756"/>
    </source>
</evidence>
<dbReference type="InterPro" id="IPR000305">
    <property type="entry name" value="GIY-YIG_endonuc"/>
</dbReference>
<evidence type="ECO:0000256" key="9">
    <source>
        <dbReference type="ARBA" id="ARBA00042732"/>
    </source>
</evidence>
<feature type="domain" description="GIY-YIG" evidence="10">
    <location>
        <begin position="180"/>
        <end position="259"/>
    </location>
</feature>
<dbReference type="GO" id="GO:0006289">
    <property type="term" value="P:nucleotide-excision repair"/>
    <property type="evidence" value="ECO:0007669"/>
    <property type="project" value="InterPro"/>
</dbReference>
<dbReference type="EMBL" id="MVJN01000013">
    <property type="protein sequence ID" value="RAP34925.1"/>
    <property type="molecule type" value="Genomic_DNA"/>
</dbReference>
<dbReference type="SUPFAM" id="SSF53098">
    <property type="entry name" value="Ribonuclease H-like"/>
    <property type="match status" value="1"/>
</dbReference>
<evidence type="ECO:0000313" key="12">
    <source>
        <dbReference type="Proteomes" id="UP000249458"/>
    </source>
</evidence>
<evidence type="ECO:0000256" key="5">
    <source>
        <dbReference type="ARBA" id="ARBA00023204"/>
    </source>
</evidence>
<dbReference type="InterPro" id="IPR050066">
    <property type="entry name" value="UvrABC_protein_C"/>
</dbReference>
<evidence type="ECO:0000256" key="3">
    <source>
        <dbReference type="ARBA" id="ARBA00022801"/>
    </source>
</evidence>
<dbReference type="SMART" id="SM00465">
    <property type="entry name" value="GIYc"/>
    <property type="match status" value="1"/>
</dbReference>
<dbReference type="InterPro" id="IPR012337">
    <property type="entry name" value="RNaseH-like_sf"/>
</dbReference>
<dbReference type="CDD" id="cd10434">
    <property type="entry name" value="GIY-YIG_UvrC_Cho"/>
    <property type="match status" value="1"/>
</dbReference>
<dbReference type="AlphaFoldDB" id="A0A364LFT3"/>
<evidence type="ECO:0000256" key="2">
    <source>
        <dbReference type="ARBA" id="ARBA00022769"/>
    </source>
</evidence>
<dbReference type="Gene3D" id="3.40.1440.10">
    <property type="entry name" value="GIY-YIG endonuclease"/>
    <property type="match status" value="1"/>
</dbReference>
<evidence type="ECO:0000256" key="1">
    <source>
        <dbReference type="ARBA" id="ARBA00022763"/>
    </source>
</evidence>
<evidence type="ECO:0000313" key="11">
    <source>
        <dbReference type="EMBL" id="RAP34925.1"/>
    </source>
</evidence>
<dbReference type="GO" id="GO:0016787">
    <property type="term" value="F:hydrolase activity"/>
    <property type="evidence" value="ECO:0007669"/>
    <property type="project" value="UniProtKB-KW"/>
</dbReference>
<gene>
    <name evidence="11" type="ORF">B1207_14640</name>
</gene>
<proteinExistence type="predicted"/>
<dbReference type="GO" id="GO:0004518">
    <property type="term" value="F:nuclease activity"/>
    <property type="evidence" value="ECO:0007669"/>
    <property type="project" value="UniProtKB-KW"/>
</dbReference>
<keyword evidence="4" id="KW-0267">Excision nuclease</keyword>
<name>A0A364LFT3_9GAMM</name>
<keyword evidence="2" id="KW-0228">DNA excision</keyword>
<dbReference type="PANTHER" id="PTHR30562">
    <property type="entry name" value="UVRC/OXIDOREDUCTASE"/>
    <property type="match status" value="1"/>
</dbReference>
<dbReference type="Pfam" id="PF01541">
    <property type="entry name" value="GIY-YIG"/>
    <property type="match status" value="1"/>
</dbReference>
<dbReference type="InterPro" id="IPR035901">
    <property type="entry name" value="GIY-YIG_endonuc_sf"/>
</dbReference>
<keyword evidence="1" id="KW-0227">DNA damage</keyword>
<dbReference type="PROSITE" id="PS50164">
    <property type="entry name" value="GIY_YIG"/>
    <property type="match status" value="1"/>
</dbReference>
<organism evidence="11 12">
    <name type="scientific">Legionella quinlivanii</name>
    <dbReference type="NCBI Taxonomy" id="45073"/>
    <lineage>
        <taxon>Bacteria</taxon>
        <taxon>Pseudomonadati</taxon>
        <taxon>Pseudomonadota</taxon>
        <taxon>Gammaproteobacteria</taxon>
        <taxon>Legionellales</taxon>
        <taxon>Legionellaceae</taxon>
        <taxon>Legionella</taxon>
    </lineage>
</organism>
<protein>
    <recommendedName>
        <fullName evidence="7">Excinuclease cho</fullName>
    </recommendedName>
    <alternativeName>
        <fullName evidence="9">Endonuclease cho</fullName>
    </alternativeName>
    <alternativeName>
        <fullName evidence="8">UvrC homolog protein</fullName>
    </alternativeName>
</protein>
<evidence type="ECO:0000259" key="10">
    <source>
        <dbReference type="PROSITE" id="PS50164"/>
    </source>
</evidence>